<evidence type="ECO:0000256" key="1">
    <source>
        <dbReference type="ARBA" id="ARBA00004761"/>
    </source>
</evidence>
<keyword evidence="4" id="KW-0456">Lyase</keyword>
<keyword evidence="7" id="KW-1185">Reference proteome</keyword>
<dbReference type="PANTHER" id="PTHR30246:SF1">
    <property type="entry name" value="2-DEHYDRO-3-DEOXY-6-PHOSPHOGALACTONATE ALDOLASE-RELATED"/>
    <property type="match status" value="1"/>
</dbReference>
<dbReference type="SUPFAM" id="SSF51569">
    <property type="entry name" value="Aldolase"/>
    <property type="match status" value="1"/>
</dbReference>
<comment type="subunit">
    <text evidence="3">Homotrimer.</text>
</comment>
<evidence type="ECO:0000256" key="4">
    <source>
        <dbReference type="ARBA" id="ARBA00023239"/>
    </source>
</evidence>
<accession>A0A4D7J9W9</accession>
<protein>
    <submittedName>
        <fullName evidence="6">Bifunctional 4-hydroxy-2-oxoglutarate aldolase/2-dehydro-3-deoxy-phosphogluconate aldolase</fullName>
    </submittedName>
</protein>
<sequence>MDTASLKNKIAQTQLIPVFYHSDEVVAVEIVKAAYNAGIRAFEFTNRGKEAVDVMKALIDNRNEYPDMALGIGTIMSQEDALKFIDIKVDFIVAPILDKDTAEQCKRSQISWTPGCGTVTEVVQAAKIGADLIKVFPGNVLGFDFVKAVKSVMPGVDIMPTGGVKPTKENLSEWFNAGVFCVGMGSQLFDKSNIKNKNWKAVEKDMSTAVELIKDLN</sequence>
<name>A0A4D7J9W9_9BACT</name>
<gene>
    <name evidence="6" type="ORF">DCC35_00195</name>
</gene>
<dbReference type="CDD" id="cd00452">
    <property type="entry name" value="KDPG_aldolase"/>
    <property type="match status" value="1"/>
</dbReference>
<proteinExistence type="inferred from homology"/>
<evidence type="ECO:0000256" key="5">
    <source>
        <dbReference type="ARBA" id="ARBA00023277"/>
    </source>
</evidence>
<evidence type="ECO:0000313" key="7">
    <source>
        <dbReference type="Proteomes" id="UP000298616"/>
    </source>
</evidence>
<dbReference type="Proteomes" id="UP000298616">
    <property type="component" value="Chromosome"/>
</dbReference>
<evidence type="ECO:0000256" key="2">
    <source>
        <dbReference type="ARBA" id="ARBA00006906"/>
    </source>
</evidence>
<comment type="pathway">
    <text evidence="1">Carbohydrate acid metabolism.</text>
</comment>
<dbReference type="PANTHER" id="PTHR30246">
    <property type="entry name" value="2-KETO-3-DEOXY-6-PHOSPHOGLUCONATE ALDOLASE"/>
    <property type="match status" value="1"/>
</dbReference>
<dbReference type="GO" id="GO:0016829">
    <property type="term" value="F:lyase activity"/>
    <property type="evidence" value="ECO:0007669"/>
    <property type="project" value="UniProtKB-KW"/>
</dbReference>
<dbReference type="InterPro" id="IPR000887">
    <property type="entry name" value="Aldlse_KDPG_KHG"/>
</dbReference>
<organism evidence="6 7">
    <name type="scientific">Mangrovivirga cuniculi</name>
    <dbReference type="NCBI Taxonomy" id="2715131"/>
    <lineage>
        <taxon>Bacteria</taxon>
        <taxon>Pseudomonadati</taxon>
        <taxon>Bacteroidota</taxon>
        <taxon>Cytophagia</taxon>
        <taxon>Cytophagales</taxon>
        <taxon>Mangrovivirgaceae</taxon>
        <taxon>Mangrovivirga</taxon>
    </lineage>
</organism>
<evidence type="ECO:0000313" key="6">
    <source>
        <dbReference type="EMBL" id="QCK13279.1"/>
    </source>
</evidence>
<dbReference type="EMBL" id="CP028923">
    <property type="protein sequence ID" value="QCK13279.1"/>
    <property type="molecule type" value="Genomic_DNA"/>
</dbReference>
<dbReference type="InterPro" id="IPR013785">
    <property type="entry name" value="Aldolase_TIM"/>
</dbReference>
<reference evidence="6 7" key="1">
    <citation type="submission" date="2018-04" db="EMBL/GenBank/DDBJ databases">
        <title>Complete genome uncultured novel isolate.</title>
        <authorList>
            <person name="Merlino G."/>
        </authorList>
    </citation>
    <scope>NUCLEOTIDE SEQUENCE [LARGE SCALE GENOMIC DNA]</scope>
    <source>
        <strain evidence="7">R1DC9</strain>
    </source>
</reference>
<keyword evidence="5" id="KW-0119">Carbohydrate metabolism</keyword>
<evidence type="ECO:0000256" key="3">
    <source>
        <dbReference type="ARBA" id="ARBA00011233"/>
    </source>
</evidence>
<dbReference type="KEGG" id="fpf:DCC35_00195"/>
<dbReference type="RefSeq" id="WP_137088877.1">
    <property type="nucleotide sequence ID" value="NZ_CP028923.1"/>
</dbReference>
<dbReference type="Gene3D" id="3.20.20.70">
    <property type="entry name" value="Aldolase class I"/>
    <property type="match status" value="1"/>
</dbReference>
<dbReference type="OrthoDB" id="9802667at2"/>
<dbReference type="Pfam" id="PF01081">
    <property type="entry name" value="Aldolase"/>
    <property type="match status" value="1"/>
</dbReference>
<comment type="similarity">
    <text evidence="2">Belongs to the KHG/KDPG aldolase family.</text>
</comment>
<dbReference type="AlphaFoldDB" id="A0A4D7J9W9"/>